<keyword evidence="11" id="KW-1185">Reference proteome</keyword>
<evidence type="ECO:0000256" key="5">
    <source>
        <dbReference type="ARBA" id="ARBA00023316"/>
    </source>
</evidence>
<feature type="domain" description="SBE2/SBE22 middle" evidence="8">
    <location>
        <begin position="519"/>
        <end position="636"/>
    </location>
</feature>
<name>I2GVK5_HENB6</name>
<feature type="region of interest" description="Disordered" evidence="6">
    <location>
        <begin position="431"/>
        <end position="508"/>
    </location>
</feature>
<dbReference type="OrthoDB" id="289721at2759"/>
<evidence type="ECO:0000256" key="6">
    <source>
        <dbReference type="SAM" id="MobiDB-lite"/>
    </source>
</evidence>
<dbReference type="EMBL" id="HE806316">
    <property type="protein sequence ID" value="CCH58157.1"/>
    <property type="molecule type" value="Genomic_DNA"/>
</dbReference>
<dbReference type="OMA" id="FNTWWNI"/>
<dbReference type="Proteomes" id="UP000002866">
    <property type="component" value="Chromosome 1"/>
</dbReference>
<feature type="region of interest" description="Disordered" evidence="6">
    <location>
        <begin position="55"/>
        <end position="77"/>
    </location>
</feature>
<evidence type="ECO:0000259" key="9">
    <source>
        <dbReference type="Pfam" id="PF22876"/>
    </source>
</evidence>
<feature type="region of interest" description="Disordered" evidence="6">
    <location>
        <begin position="1"/>
        <end position="24"/>
    </location>
</feature>
<feature type="compositionally biased region" description="Polar residues" evidence="6">
    <location>
        <begin position="324"/>
        <end position="340"/>
    </location>
</feature>
<evidence type="ECO:0008006" key="12">
    <source>
        <dbReference type="Google" id="ProtNLM"/>
    </source>
</evidence>
<protein>
    <recommendedName>
        <fullName evidence="12">Protein SBE22</fullName>
    </recommendedName>
</protein>
<evidence type="ECO:0000313" key="11">
    <source>
        <dbReference type="Proteomes" id="UP000002866"/>
    </source>
</evidence>
<dbReference type="Pfam" id="PF17076">
    <property type="entry name" value="SBE2_C"/>
    <property type="match status" value="1"/>
</dbReference>
<dbReference type="RefSeq" id="XP_004177676.1">
    <property type="nucleotide sequence ID" value="XM_004177628.1"/>
</dbReference>
<proteinExistence type="predicted"/>
<feature type="domain" description="SBE2/SBE22 N-terminal" evidence="9">
    <location>
        <begin position="146"/>
        <end position="451"/>
    </location>
</feature>
<dbReference type="GO" id="GO:0031505">
    <property type="term" value="P:fungal-type cell wall organization"/>
    <property type="evidence" value="ECO:0007669"/>
    <property type="project" value="InterPro"/>
</dbReference>
<comment type="subcellular location">
    <subcellularLocation>
        <location evidence="1">Golgi apparatus</location>
    </subcellularLocation>
</comment>
<dbReference type="GeneID" id="14493734"/>
<keyword evidence="2" id="KW-0813">Transport</keyword>
<gene>
    <name evidence="10" type="primary">TBLA0A03580</name>
    <name evidence="10" type="ORF">TBLA_0A03580</name>
</gene>
<feature type="compositionally biased region" description="Polar residues" evidence="6">
    <location>
        <begin position="1"/>
        <end position="22"/>
    </location>
</feature>
<dbReference type="GO" id="GO:0015031">
    <property type="term" value="P:protein transport"/>
    <property type="evidence" value="ECO:0007669"/>
    <property type="project" value="UniProtKB-KW"/>
</dbReference>
<dbReference type="InterPro" id="IPR053948">
    <property type="entry name" value="SBE2/SBE22_N"/>
</dbReference>
<dbReference type="KEGG" id="tbl:TBLA_0A03580"/>
<dbReference type="HOGENOM" id="CLU_019068_0_0_1"/>
<dbReference type="eggNOG" id="ENOG502QR4N">
    <property type="taxonomic scope" value="Eukaryota"/>
</dbReference>
<feature type="compositionally biased region" description="Low complexity" evidence="6">
    <location>
        <begin position="454"/>
        <end position="466"/>
    </location>
</feature>
<dbReference type="AlphaFoldDB" id="I2GVK5"/>
<evidence type="ECO:0000313" key="10">
    <source>
        <dbReference type="EMBL" id="CCH58157.1"/>
    </source>
</evidence>
<feature type="region of interest" description="Disordered" evidence="6">
    <location>
        <begin position="195"/>
        <end position="223"/>
    </location>
</feature>
<dbReference type="GO" id="GO:0005794">
    <property type="term" value="C:Golgi apparatus"/>
    <property type="evidence" value="ECO:0007669"/>
    <property type="project" value="UniProtKB-SubCell"/>
</dbReference>
<dbReference type="InParanoid" id="I2GVK5"/>
<feature type="domain" description="Sbe2/Sbe22 C-terminal" evidence="7">
    <location>
        <begin position="645"/>
        <end position="963"/>
    </location>
</feature>
<accession>I2GVK5</accession>
<dbReference type="InterPro" id="IPR053949">
    <property type="entry name" value="SBE2/SBE22_M"/>
</dbReference>
<reference evidence="10 11" key="1">
    <citation type="journal article" date="2011" name="Proc. Natl. Acad. Sci. U.S.A.">
        <title>Evolutionary erosion of yeast sex chromosomes by mating-type switching accidents.</title>
        <authorList>
            <person name="Gordon J.L."/>
            <person name="Armisen D."/>
            <person name="Proux-Wera E."/>
            <person name="Oheigeartaigh S.S."/>
            <person name="Byrne K.P."/>
            <person name="Wolfe K.H."/>
        </authorList>
    </citation>
    <scope>NUCLEOTIDE SEQUENCE [LARGE SCALE GENOMIC DNA]</scope>
    <source>
        <strain evidence="11">ATCC 34711 / CBS 6284 / DSM 70876 / NBRC 10599 / NRRL Y-10934 / UCD 77-7</strain>
    </source>
</reference>
<dbReference type="InterPro" id="IPR031403">
    <property type="entry name" value="Sbe2/Sbe22_C"/>
</dbReference>
<feature type="compositionally biased region" description="Low complexity" evidence="6">
    <location>
        <begin position="431"/>
        <end position="441"/>
    </location>
</feature>
<feature type="compositionally biased region" description="Low complexity" evidence="6">
    <location>
        <begin position="477"/>
        <end position="504"/>
    </location>
</feature>
<feature type="compositionally biased region" description="Basic and acidic residues" evidence="6">
    <location>
        <begin position="202"/>
        <end position="215"/>
    </location>
</feature>
<dbReference type="Pfam" id="PF22874">
    <property type="entry name" value="SBE2_M"/>
    <property type="match status" value="1"/>
</dbReference>
<feature type="compositionally biased region" description="Polar residues" evidence="6">
    <location>
        <begin position="55"/>
        <end position="67"/>
    </location>
</feature>
<dbReference type="Pfam" id="PF22876">
    <property type="entry name" value="SBE2_N"/>
    <property type="match status" value="1"/>
</dbReference>
<evidence type="ECO:0000259" key="8">
    <source>
        <dbReference type="Pfam" id="PF22874"/>
    </source>
</evidence>
<evidence type="ECO:0000259" key="7">
    <source>
        <dbReference type="Pfam" id="PF17076"/>
    </source>
</evidence>
<feature type="compositionally biased region" description="Polar residues" evidence="6">
    <location>
        <begin position="467"/>
        <end position="476"/>
    </location>
</feature>
<sequence length="963" mass="108100">MTATLLSPFQNPSSINKFPTRTFSKRDQNGIDREADHLASNGKINNKTINKQFSSVNSSNHETTIGQTDLHDQEREESVIKIKKRGGDTACSNSRPVNTITTDSSIIGKVNTAATAATSPTFSASSVTPGSNCNSHSKLRDLSGSTVFLGLGIRGRRPSNNLLEMLDSSDISTDSITIKNSNTIATTTATTTAATAPMNSNDTDHMRMPTRDKQKAHPRPMSHDSIATTTTELFDTISNSSSASSSNYELSNSITNSTTNNNMNDFGLNPKPISLSNLSPNLLNSSNSLLNQHDMKTPLSNFIQLGFKQSASSSSSPSPSPSSIVYNNNKQNNLRSQSNTPPHPASLNKSQLVVNLPLSRSVVLSNGSRALLTPSQRLRLRRELNDTALRNSVKGKEKFFDQFDDDVLQDDGIDKTQVWNIPMASFSTSSFLSTSSTQSSSKHNKRPNTPRIKNNSNSTHSHNNSSQLYNPSIHSQSSNNILHSNDNNSINSNSNHSNHSSSSSTVTAATNTSQIPLHFNIPASPIPGLDNVSDFQYLEKTTQDLSCAYIKSSTNLSRAMLSNRSSNASLLPLEIKEASDNGMEDLLLVSDDKLNSLSFSRPSWLPPKDPREKKLHETNISDKLQTASQDHLKKQKIRSIRHKKNIENHSKYNSLFERGLTRNSSLYVLKRLIWETSLLKENRLKFYPTLLESEKNLISLNFIETFESLSQLRQNIEFPKIKEEEINQSIELVINKSLETKQILRDLNILLQLKSISQQGLMTGDVLLFYHLLKDSNQEQHYLQNIWTIVNLIQMTCFSETCKQNYDANIFNSNSVMSSYLSNKPDFKKEFNPDCINFNTWWNILRHVDHKLFMWILDIIVINNGQCFKNLPAYNYPSNFTKWEQYKSSNVFSNHKILLSLTLTVLLNYHFGFDDLKTLYNIKNSTFHIPLPLSNDPTSEETKASIDATYSFVNKWLHYFKKF</sequence>
<evidence type="ECO:0000256" key="2">
    <source>
        <dbReference type="ARBA" id="ARBA00022448"/>
    </source>
</evidence>
<evidence type="ECO:0000256" key="3">
    <source>
        <dbReference type="ARBA" id="ARBA00022927"/>
    </source>
</evidence>
<feature type="compositionally biased region" description="Low complexity" evidence="6">
    <location>
        <begin position="310"/>
        <end position="323"/>
    </location>
</feature>
<keyword evidence="5" id="KW-0961">Cell wall biogenesis/degradation</keyword>
<organism evidence="10 11">
    <name type="scientific">Henningerozyma blattae (strain ATCC 34711 / CBS 6284 / DSM 70876 / NBRC 10599 / NRRL Y-10934 / UCD 77-7)</name>
    <name type="common">Yeast</name>
    <name type="synonym">Tetrapisispora blattae</name>
    <dbReference type="NCBI Taxonomy" id="1071380"/>
    <lineage>
        <taxon>Eukaryota</taxon>
        <taxon>Fungi</taxon>
        <taxon>Dikarya</taxon>
        <taxon>Ascomycota</taxon>
        <taxon>Saccharomycotina</taxon>
        <taxon>Saccharomycetes</taxon>
        <taxon>Saccharomycetales</taxon>
        <taxon>Saccharomycetaceae</taxon>
        <taxon>Henningerozyma</taxon>
    </lineage>
</organism>
<keyword evidence="3" id="KW-0653">Protein transport</keyword>
<evidence type="ECO:0000256" key="4">
    <source>
        <dbReference type="ARBA" id="ARBA00023034"/>
    </source>
</evidence>
<evidence type="ECO:0000256" key="1">
    <source>
        <dbReference type="ARBA" id="ARBA00004555"/>
    </source>
</evidence>
<feature type="region of interest" description="Disordered" evidence="6">
    <location>
        <begin position="309"/>
        <end position="347"/>
    </location>
</feature>
<keyword evidence="4" id="KW-0333">Golgi apparatus</keyword>
<dbReference type="FunCoup" id="I2GVK5">
    <property type="interactions" value="39"/>
</dbReference>